<comment type="caution">
    <text evidence="1">The sequence shown here is derived from an EMBL/GenBank/DDBJ whole genome shotgun (WGS) entry which is preliminary data.</text>
</comment>
<sequence length="113" mass="13506">MSPKNEAQEKSRHWEQRRLLHDLESSIENLDVHKLDVTRLKELNVNLCRMTLDRNSELKPHFFAPRHDDLPQPSDKILDEFFAPDPWPLREGHLKKKKKKLLESSILQFFVCH</sequence>
<evidence type="ECO:0000313" key="2">
    <source>
        <dbReference type="Proteomes" id="UP001220256"/>
    </source>
</evidence>
<organism evidence="1 2">
    <name type="scientific">Penicillium chrysogenum</name>
    <name type="common">Penicillium notatum</name>
    <dbReference type="NCBI Taxonomy" id="5076"/>
    <lineage>
        <taxon>Eukaryota</taxon>
        <taxon>Fungi</taxon>
        <taxon>Dikarya</taxon>
        <taxon>Ascomycota</taxon>
        <taxon>Pezizomycotina</taxon>
        <taxon>Eurotiomycetes</taxon>
        <taxon>Eurotiomycetidae</taxon>
        <taxon>Eurotiales</taxon>
        <taxon>Aspergillaceae</taxon>
        <taxon>Penicillium</taxon>
        <taxon>Penicillium chrysogenum species complex</taxon>
    </lineage>
</organism>
<accession>A0ABQ8WCS2</accession>
<keyword evidence="2" id="KW-1185">Reference proteome</keyword>
<dbReference type="EMBL" id="JAPVEB010000005">
    <property type="protein sequence ID" value="KAJ5264349.1"/>
    <property type="molecule type" value="Genomic_DNA"/>
</dbReference>
<protein>
    <submittedName>
        <fullName evidence="1">Uncharacterized protein</fullName>
    </submittedName>
</protein>
<gene>
    <name evidence="1" type="ORF">N7505_008270</name>
</gene>
<reference evidence="1 2" key="1">
    <citation type="journal article" date="2023" name="IMA Fungus">
        <title>Comparative genomic study of the Penicillium genus elucidates a diverse pangenome and 15 lateral gene transfer events.</title>
        <authorList>
            <person name="Petersen C."/>
            <person name="Sorensen T."/>
            <person name="Nielsen M.R."/>
            <person name="Sondergaard T.E."/>
            <person name="Sorensen J.L."/>
            <person name="Fitzpatrick D.A."/>
            <person name="Frisvad J.C."/>
            <person name="Nielsen K.L."/>
        </authorList>
    </citation>
    <scope>NUCLEOTIDE SEQUENCE [LARGE SCALE GENOMIC DNA]</scope>
    <source>
        <strain evidence="1 2">IBT 3361</strain>
    </source>
</reference>
<proteinExistence type="predicted"/>
<dbReference type="Proteomes" id="UP001220256">
    <property type="component" value="Unassembled WGS sequence"/>
</dbReference>
<name>A0ABQ8WCS2_PENCH</name>
<evidence type="ECO:0000313" key="1">
    <source>
        <dbReference type="EMBL" id="KAJ5264349.1"/>
    </source>
</evidence>